<dbReference type="PRINTS" id="PR00727">
    <property type="entry name" value="LEADERPTASE"/>
</dbReference>
<feature type="domain" description="Peptidase S26" evidence="8">
    <location>
        <begin position="41"/>
        <end position="241"/>
    </location>
</feature>
<evidence type="ECO:0000259" key="8">
    <source>
        <dbReference type="Pfam" id="PF10502"/>
    </source>
</evidence>
<dbReference type="NCBIfam" id="TIGR02227">
    <property type="entry name" value="sigpep_I_bact"/>
    <property type="match status" value="1"/>
</dbReference>
<dbReference type="SUPFAM" id="SSF51306">
    <property type="entry name" value="LexA/Signal peptidase"/>
    <property type="match status" value="1"/>
</dbReference>
<evidence type="ECO:0000313" key="10">
    <source>
        <dbReference type="Proteomes" id="UP001549257"/>
    </source>
</evidence>
<evidence type="ECO:0000256" key="7">
    <source>
        <dbReference type="SAM" id="MobiDB-lite"/>
    </source>
</evidence>
<evidence type="ECO:0000313" key="9">
    <source>
        <dbReference type="EMBL" id="MET4582062.1"/>
    </source>
</evidence>
<dbReference type="InterPro" id="IPR000223">
    <property type="entry name" value="Pept_S26A_signal_pept_1"/>
</dbReference>
<dbReference type="InterPro" id="IPR019533">
    <property type="entry name" value="Peptidase_S26"/>
</dbReference>
<proteinExistence type="inferred from homology"/>
<dbReference type="RefSeq" id="WP_354024213.1">
    <property type="nucleotide sequence ID" value="NZ_JBEPSJ010000001.1"/>
</dbReference>
<keyword evidence="6" id="KW-1133">Transmembrane helix</keyword>
<name>A0ABV2QLX2_9MICO</name>
<evidence type="ECO:0000256" key="4">
    <source>
        <dbReference type="ARBA" id="ARBA00013208"/>
    </source>
</evidence>
<evidence type="ECO:0000256" key="5">
    <source>
        <dbReference type="ARBA" id="ARBA00022801"/>
    </source>
</evidence>
<comment type="similarity">
    <text evidence="3 6">Belongs to the peptidase S26 family.</text>
</comment>
<reference evidence="9 10" key="1">
    <citation type="submission" date="2024-06" db="EMBL/GenBank/DDBJ databases">
        <title>Sorghum-associated microbial communities from plants grown in Nebraska, USA.</title>
        <authorList>
            <person name="Schachtman D."/>
        </authorList>
    </citation>
    <scope>NUCLEOTIDE SEQUENCE [LARGE SCALE GENOMIC DNA]</scope>
    <source>
        <strain evidence="9 10">2857</strain>
    </source>
</reference>
<dbReference type="Gene3D" id="2.10.109.10">
    <property type="entry name" value="Umud Fragment, subunit A"/>
    <property type="match status" value="1"/>
</dbReference>
<dbReference type="PROSITE" id="PS00761">
    <property type="entry name" value="SPASE_I_3"/>
    <property type="match status" value="1"/>
</dbReference>
<comment type="subcellular location">
    <subcellularLocation>
        <location evidence="2">Cell membrane</location>
        <topology evidence="2">Single-pass type II membrane protein</topology>
    </subcellularLocation>
    <subcellularLocation>
        <location evidence="6">Membrane</location>
        <topology evidence="6">Single-pass type II membrane protein</topology>
    </subcellularLocation>
</comment>
<keyword evidence="6" id="KW-0645">Protease</keyword>
<comment type="caution">
    <text evidence="9">The sequence shown here is derived from an EMBL/GenBank/DDBJ whole genome shotgun (WGS) entry which is preliminary data.</text>
</comment>
<keyword evidence="10" id="KW-1185">Reference proteome</keyword>
<dbReference type="InterPro" id="IPR036286">
    <property type="entry name" value="LexA/Signal_pep-like_sf"/>
</dbReference>
<comment type="catalytic activity">
    <reaction evidence="1 6">
        <text>Cleavage of hydrophobic, N-terminal signal or leader sequences from secreted and periplasmic proteins.</text>
        <dbReference type="EC" id="3.4.21.89"/>
    </reaction>
</comment>
<keyword evidence="6" id="KW-0472">Membrane</keyword>
<protein>
    <recommendedName>
        <fullName evidence="4 6">Signal peptidase I</fullName>
        <ecNumber evidence="4 6">3.4.21.89</ecNumber>
    </recommendedName>
</protein>
<dbReference type="Pfam" id="PF10502">
    <property type="entry name" value="Peptidase_S26"/>
    <property type="match status" value="1"/>
</dbReference>
<evidence type="ECO:0000256" key="3">
    <source>
        <dbReference type="ARBA" id="ARBA00009370"/>
    </source>
</evidence>
<organism evidence="9 10">
    <name type="scientific">Conyzicola nivalis</name>
    <dbReference type="NCBI Taxonomy" id="1477021"/>
    <lineage>
        <taxon>Bacteria</taxon>
        <taxon>Bacillati</taxon>
        <taxon>Actinomycetota</taxon>
        <taxon>Actinomycetes</taxon>
        <taxon>Micrococcales</taxon>
        <taxon>Microbacteriaceae</taxon>
        <taxon>Conyzicola</taxon>
    </lineage>
</organism>
<dbReference type="GO" id="GO:0009003">
    <property type="term" value="F:signal peptidase activity"/>
    <property type="evidence" value="ECO:0007669"/>
    <property type="project" value="UniProtKB-EC"/>
</dbReference>
<evidence type="ECO:0000256" key="1">
    <source>
        <dbReference type="ARBA" id="ARBA00000677"/>
    </source>
</evidence>
<keyword evidence="5 6" id="KW-0378">Hydrolase</keyword>
<evidence type="ECO:0000256" key="6">
    <source>
        <dbReference type="RuleBase" id="RU362042"/>
    </source>
</evidence>
<feature type="transmembrane region" description="Helical" evidence="6">
    <location>
        <begin position="38"/>
        <end position="57"/>
    </location>
</feature>
<dbReference type="InterPro" id="IPR019758">
    <property type="entry name" value="Pept_S26A_signal_pept_1_CS"/>
</dbReference>
<keyword evidence="6" id="KW-0812">Transmembrane</keyword>
<feature type="region of interest" description="Disordered" evidence="7">
    <location>
        <begin position="1"/>
        <end position="28"/>
    </location>
</feature>
<dbReference type="Proteomes" id="UP001549257">
    <property type="component" value="Unassembled WGS sequence"/>
</dbReference>
<dbReference type="EC" id="3.4.21.89" evidence="4 6"/>
<gene>
    <name evidence="9" type="ORF">ABIE21_001552</name>
</gene>
<sequence>MTSELQPAAGTHAETDGQSTTRKPRLTERQRKARGVKLFLRDILLIFVAALLISFLIKTFLIRSFYIPSESMMDTLHVDDRIIVNLLEPELMPISHGDVVVFTDPGNWLPGGDEPDTRNPVAVAVDEVLGFVGLSAPDSDDHLIKRVIGLPGDVVVCCNDFGQLTVNGIPLEEPYTELGGRSKATEKEFTVTVPEGSLWVMGDNRYNSADSSYHYSGDPDAPGTAFVPIDNVVGRAVLVTWPLDRWATLDNYPLVFRGVDSAGD</sequence>
<evidence type="ECO:0000256" key="2">
    <source>
        <dbReference type="ARBA" id="ARBA00004401"/>
    </source>
</evidence>
<dbReference type="PANTHER" id="PTHR43390">
    <property type="entry name" value="SIGNAL PEPTIDASE I"/>
    <property type="match status" value="1"/>
</dbReference>
<accession>A0ABV2QLX2</accession>
<dbReference type="PANTHER" id="PTHR43390:SF1">
    <property type="entry name" value="CHLOROPLAST PROCESSING PEPTIDASE"/>
    <property type="match status" value="1"/>
</dbReference>
<dbReference type="CDD" id="cd06530">
    <property type="entry name" value="S26_SPase_I"/>
    <property type="match status" value="1"/>
</dbReference>
<dbReference type="EMBL" id="JBEPSJ010000001">
    <property type="protein sequence ID" value="MET4582062.1"/>
    <property type="molecule type" value="Genomic_DNA"/>
</dbReference>